<reference evidence="2 3" key="1">
    <citation type="submission" date="2017-10" db="EMBL/GenBank/DDBJ databases">
        <title>Antibacterial composition for extension of chilled fish shelf life and decreasing of risk of food-borne infections, bacteriophage strains for its preparation.</title>
        <authorList>
            <person name="Zulkarneev E.R."/>
            <person name="Aleshkin A.V."/>
            <person name="Rubalsky O.V."/>
            <person name="Kiseleva I.A."/>
            <person name="Rubalskii E.O."/>
            <person name="Lebedev S.N."/>
        </authorList>
    </citation>
    <scope>NUCLEOTIDE SEQUENCE [LARGE SCALE GENOMIC DNA]</scope>
</reference>
<dbReference type="InterPro" id="IPR003615">
    <property type="entry name" value="HNH_nuc"/>
</dbReference>
<proteinExistence type="predicted"/>
<accession>A0A2H4YGS2</accession>
<name>A0A2H4YGS2_9CAUD</name>
<evidence type="ECO:0000259" key="1">
    <source>
        <dbReference type="Pfam" id="PF13392"/>
    </source>
</evidence>
<dbReference type="SUPFAM" id="SSF54060">
    <property type="entry name" value="His-Me finger endonucleases"/>
    <property type="match status" value="1"/>
</dbReference>
<dbReference type="InterPro" id="IPR044925">
    <property type="entry name" value="His-Me_finger_sf"/>
</dbReference>
<dbReference type="EMBL" id="MG250485">
    <property type="protein sequence ID" value="AUE23194.1"/>
    <property type="molecule type" value="Genomic_DNA"/>
</dbReference>
<keyword evidence="3" id="KW-1185">Reference proteome</keyword>
<protein>
    <recommendedName>
        <fullName evidence="1">HNH nuclease domain-containing protein</fullName>
    </recommendedName>
</protein>
<dbReference type="Pfam" id="PF13392">
    <property type="entry name" value="HNH_3"/>
    <property type="match status" value="1"/>
</dbReference>
<dbReference type="Proteomes" id="UP000240926">
    <property type="component" value="Segment"/>
</dbReference>
<evidence type="ECO:0000313" key="3">
    <source>
        <dbReference type="Proteomes" id="UP000240926"/>
    </source>
</evidence>
<dbReference type="Gene3D" id="3.90.75.20">
    <property type="match status" value="1"/>
</dbReference>
<gene>
    <name evidence="2" type="ORF">Pf1_00015</name>
</gene>
<sequence>MAQGRRQTCPRSYIESKVTKGDCWEWTGATFSKTGYGMACWQSKTVSAHRLSFTAFNGEIPEGLVVRHKCDNRKCCNPEHLILGTLKDNMEDCVERGRIARGSSQGLSKLTEELAIEIFLSKEPQRHLAKRLGVSQPTIGRVRRRETWAHITRDLVTPE</sequence>
<feature type="domain" description="HNH nuclease" evidence="1">
    <location>
        <begin position="48"/>
        <end position="90"/>
    </location>
</feature>
<organism evidence="2 3">
    <name type="scientific">Pseudomonas phage Pf1 ERZ-2017</name>
    <dbReference type="NCBI Taxonomy" id="2761363"/>
    <lineage>
        <taxon>Viruses</taxon>
        <taxon>Duplodnaviria</taxon>
        <taxon>Heunggongvirae</taxon>
        <taxon>Uroviricota</taxon>
        <taxon>Caudoviricetes</taxon>
        <taxon>Autographivirales</taxon>
        <taxon>Autotranscriptaviridae</taxon>
        <taxon>Studiervirinae</taxon>
        <taxon>Ghunavirus</taxon>
        <taxon>Ghunavirus Pf1ERZ2017</taxon>
    </lineage>
</organism>
<evidence type="ECO:0000313" key="2">
    <source>
        <dbReference type="EMBL" id="AUE23194.1"/>
    </source>
</evidence>